<dbReference type="Pfam" id="PF06985">
    <property type="entry name" value="HET"/>
    <property type="match status" value="1"/>
</dbReference>
<evidence type="ECO:0000259" key="1">
    <source>
        <dbReference type="Pfam" id="PF06985"/>
    </source>
</evidence>
<name>A0A6G1HT89_9PEZI</name>
<proteinExistence type="predicted"/>
<evidence type="ECO:0000313" key="2">
    <source>
        <dbReference type="EMBL" id="KAF2399049.1"/>
    </source>
</evidence>
<dbReference type="Proteomes" id="UP000799640">
    <property type="component" value="Unassembled WGS sequence"/>
</dbReference>
<gene>
    <name evidence="2" type="ORF">EJ06DRAFT_68433</name>
</gene>
<dbReference type="PANTHER" id="PTHR33112:SF10">
    <property type="entry name" value="TOL"/>
    <property type="match status" value="1"/>
</dbReference>
<dbReference type="AlphaFoldDB" id="A0A6G1HT89"/>
<evidence type="ECO:0000313" key="3">
    <source>
        <dbReference type="Proteomes" id="UP000799640"/>
    </source>
</evidence>
<feature type="domain" description="Heterokaryon incompatibility" evidence="1">
    <location>
        <begin position="275"/>
        <end position="422"/>
    </location>
</feature>
<dbReference type="InterPro" id="IPR010730">
    <property type="entry name" value="HET"/>
</dbReference>
<dbReference type="EMBL" id="ML996698">
    <property type="protein sequence ID" value="KAF2399049.1"/>
    <property type="molecule type" value="Genomic_DNA"/>
</dbReference>
<accession>A0A6G1HT89</accession>
<reference evidence="2" key="1">
    <citation type="journal article" date="2020" name="Stud. Mycol.">
        <title>101 Dothideomycetes genomes: a test case for predicting lifestyles and emergence of pathogens.</title>
        <authorList>
            <person name="Haridas S."/>
            <person name="Albert R."/>
            <person name="Binder M."/>
            <person name="Bloem J."/>
            <person name="Labutti K."/>
            <person name="Salamov A."/>
            <person name="Andreopoulos B."/>
            <person name="Baker S."/>
            <person name="Barry K."/>
            <person name="Bills G."/>
            <person name="Bluhm B."/>
            <person name="Cannon C."/>
            <person name="Castanera R."/>
            <person name="Culley D."/>
            <person name="Daum C."/>
            <person name="Ezra D."/>
            <person name="Gonzalez J."/>
            <person name="Henrissat B."/>
            <person name="Kuo A."/>
            <person name="Liang C."/>
            <person name="Lipzen A."/>
            <person name="Lutzoni F."/>
            <person name="Magnuson J."/>
            <person name="Mondo S."/>
            <person name="Nolan M."/>
            <person name="Ohm R."/>
            <person name="Pangilinan J."/>
            <person name="Park H.-J."/>
            <person name="Ramirez L."/>
            <person name="Alfaro M."/>
            <person name="Sun H."/>
            <person name="Tritt A."/>
            <person name="Yoshinaga Y."/>
            <person name="Zwiers L.-H."/>
            <person name="Turgeon B."/>
            <person name="Goodwin S."/>
            <person name="Spatafora J."/>
            <person name="Crous P."/>
            <person name="Grigoriev I."/>
        </authorList>
    </citation>
    <scope>NUCLEOTIDE SEQUENCE</scope>
    <source>
        <strain evidence="2">CBS 262.69</strain>
    </source>
</reference>
<dbReference type="PANTHER" id="PTHR33112">
    <property type="entry name" value="DOMAIN PROTEIN, PUTATIVE-RELATED"/>
    <property type="match status" value="1"/>
</dbReference>
<keyword evidence="3" id="KW-1185">Reference proteome</keyword>
<protein>
    <submittedName>
        <fullName evidence="2">HET-domain-containing protein</fullName>
    </submittedName>
</protein>
<organism evidence="2 3">
    <name type="scientific">Trichodelitschia bisporula</name>
    <dbReference type="NCBI Taxonomy" id="703511"/>
    <lineage>
        <taxon>Eukaryota</taxon>
        <taxon>Fungi</taxon>
        <taxon>Dikarya</taxon>
        <taxon>Ascomycota</taxon>
        <taxon>Pezizomycotina</taxon>
        <taxon>Dothideomycetes</taxon>
        <taxon>Dothideomycetes incertae sedis</taxon>
        <taxon>Phaeotrichales</taxon>
        <taxon>Phaeotrichaceae</taxon>
        <taxon>Trichodelitschia</taxon>
    </lineage>
</organism>
<dbReference type="OrthoDB" id="2958217at2759"/>
<sequence length="495" mass="55376">MSDYQPPLSLAKALPDPSRGIFGQDGEACVTPNQLCDECRATLKGSKLLNLSASDFSRLLNPFASDSGLEATYEGLRHKCLREVALSANAGCHLCSIRYYTLLKELGSFELSNFPCMSGTPGTSCSQTRSSTERFCEQRDNSIYVTSPSSPSCFNMRFIVPSTHVSCGLDSAEDCEKSTLEMPNAQGRHLSSQKFINFKPGENVYSDDILPIWTGSRACLDKMKRWLHTCSSDHPECRNPLLKPNGRPTRLLDVGIRPGSARLCKTENMDPLPPYFTLSHCWGGAEFLSLTRQNLDEFLNKIPEDRLPATFADAFTVTRQLGYRYLWIDSLCIIQANKGQVPDADWITESAVMASVYSNAVLNIAAAWGRNPTMGLFVQRNPLPLYRCLYKNRLGEDRVIAACYSLSDDCNPLDTRGWVLQERLLASRSLSFGLDHVSWSCNRANENEFCAGLRFQQSKLKLRNLTGHVSEMANLKTPQHSQLLDEEFTVLNWLQ</sequence>